<evidence type="ECO:0000313" key="1">
    <source>
        <dbReference type="EMBL" id="ALH46457.1"/>
    </source>
</evidence>
<proteinExistence type="predicted"/>
<evidence type="ECO:0000313" key="2">
    <source>
        <dbReference type="Proteomes" id="UP000204254"/>
    </source>
</evidence>
<dbReference type="EMBL" id="KT755656">
    <property type="protein sequence ID" value="ALH46457.1"/>
    <property type="molecule type" value="Genomic_DNA"/>
</dbReference>
<keyword evidence="2" id="KW-1185">Reference proteome</keyword>
<dbReference type="Proteomes" id="UP000204254">
    <property type="component" value="Segment"/>
</dbReference>
<name>A0A0N7GFF4_9CAUD</name>
<gene>
    <name evidence="1" type="ORF">TRIPP_84</name>
</gene>
<organism evidence="1 2">
    <name type="scientific">Paenibacillus phage Tripp</name>
    <dbReference type="NCBI Taxonomy" id="1718161"/>
    <lineage>
        <taxon>Viruses</taxon>
        <taxon>Duplodnaviria</taxon>
        <taxon>Heunggongvirae</taxon>
        <taxon>Uroviricota</taxon>
        <taxon>Caudoviricetes</taxon>
        <taxon>Halcyonevirus</taxon>
        <taxon>Halcyonevirus tripp</taxon>
    </lineage>
</organism>
<protein>
    <submittedName>
        <fullName evidence="1">Uncharacterized protein</fullName>
    </submittedName>
</protein>
<accession>A0A0N7GFF4</accession>
<reference evidence="1 2" key="1">
    <citation type="journal article" date="2016" name="Genome Announc.">
        <title>Paenibacillus larvae Phage Tripp Genome Has 378-Base-Pair Terminal Repeats.</title>
        <authorList>
            <person name="Abraham J."/>
            <person name="Bousquet A.C."/>
            <person name="Bruff E."/>
            <person name="Carson N."/>
            <person name="Clark A."/>
            <person name="Connell A."/>
            <person name="Davis Z."/>
            <person name="Dums J."/>
            <person name="Everington C."/>
            <person name="Groth A."/>
            <person name="Hawes N."/>
            <person name="McArthur N."/>
            <person name="McKenney C."/>
            <person name="Oufkir A."/>
            <person name="Pearce B."/>
            <person name="Rampal S."/>
            <person name="Rozier H."/>
            <person name="Schaff J."/>
            <person name="Slehria T."/>
            <person name="Carson S."/>
            <person name="Miller E.S."/>
        </authorList>
    </citation>
    <scope>NUCLEOTIDE SEQUENCE [LARGE SCALE GENOMIC DNA]</scope>
</reference>
<sequence length="152" mass="17599">MNDREAFCEAVTDLIEEDITDRSERISAVEALTDAYVDSTGNPPDSAQLERLADYLLKEELTDNFADKVTQTEYPFFSDRQLDRRYKKEATAKAAEYVGTDGKNHRVGKRRKRNKWETDYVNKNAKIRNDERKAQYKRDTAPGLVSTYYIDA</sequence>
<dbReference type="GeneID" id="26637042"/>
<dbReference type="KEGG" id="vg:26637042"/>
<dbReference type="RefSeq" id="YP_009210604.1">
    <property type="nucleotide sequence ID" value="NC_028930.1"/>
</dbReference>